<keyword evidence="5" id="KW-1185">Reference proteome</keyword>
<dbReference type="GO" id="GO:0009736">
    <property type="term" value="P:cytokinin-activated signaling pathway"/>
    <property type="evidence" value="ECO:0007669"/>
    <property type="project" value="InterPro"/>
</dbReference>
<dbReference type="Gene3D" id="3.40.50.2300">
    <property type="match status" value="1"/>
</dbReference>
<dbReference type="InterPro" id="IPR011006">
    <property type="entry name" value="CheY-like_superfamily"/>
</dbReference>
<dbReference type="Pfam" id="PF00072">
    <property type="entry name" value="Response_reg"/>
    <property type="match status" value="1"/>
</dbReference>
<reference evidence="5" key="1">
    <citation type="journal article" date="2014" name="Science">
        <title>Ancient hybridizations among the ancestral genomes of bread wheat.</title>
        <authorList>
            <consortium name="International Wheat Genome Sequencing Consortium,"/>
            <person name="Marcussen T."/>
            <person name="Sandve S.R."/>
            <person name="Heier L."/>
            <person name="Spannagl M."/>
            <person name="Pfeifer M."/>
            <person name="Jakobsen K.S."/>
            <person name="Wulff B.B."/>
            <person name="Steuernagel B."/>
            <person name="Mayer K.F."/>
            <person name="Olsen O.A."/>
        </authorList>
    </citation>
    <scope>NUCLEOTIDE SEQUENCE [LARGE SCALE GENOMIC DNA]</scope>
    <source>
        <strain evidence="5">cv. AL8/78</strain>
    </source>
</reference>
<dbReference type="AlphaFoldDB" id="A0A453HN57"/>
<dbReference type="InterPro" id="IPR045279">
    <property type="entry name" value="ARR-like"/>
</dbReference>
<protein>
    <recommendedName>
        <fullName evidence="3">Response regulatory domain-containing protein</fullName>
    </recommendedName>
</protein>
<evidence type="ECO:0000256" key="1">
    <source>
        <dbReference type="ARBA" id="ARBA00023012"/>
    </source>
</evidence>
<reference evidence="4" key="4">
    <citation type="submission" date="2019-03" db="UniProtKB">
        <authorList>
            <consortium name="EnsemblPlants"/>
        </authorList>
    </citation>
    <scope>IDENTIFICATION</scope>
</reference>
<feature type="domain" description="Response regulatory" evidence="3">
    <location>
        <begin position="14"/>
        <end position="99"/>
    </location>
</feature>
<proteinExistence type="predicted"/>
<dbReference type="GO" id="GO:0000160">
    <property type="term" value="P:phosphorelay signal transduction system"/>
    <property type="evidence" value="ECO:0007669"/>
    <property type="project" value="UniProtKB-KW"/>
</dbReference>
<reference evidence="4" key="3">
    <citation type="journal article" date="2017" name="Nature">
        <title>Genome sequence of the progenitor of the wheat D genome Aegilops tauschii.</title>
        <authorList>
            <person name="Luo M.C."/>
            <person name="Gu Y.Q."/>
            <person name="Puiu D."/>
            <person name="Wang H."/>
            <person name="Twardziok S.O."/>
            <person name="Deal K.R."/>
            <person name="Huo N."/>
            <person name="Zhu T."/>
            <person name="Wang L."/>
            <person name="Wang Y."/>
            <person name="McGuire P.E."/>
            <person name="Liu S."/>
            <person name="Long H."/>
            <person name="Ramasamy R.K."/>
            <person name="Rodriguez J.C."/>
            <person name="Van S.L."/>
            <person name="Yuan L."/>
            <person name="Wang Z."/>
            <person name="Xia Z."/>
            <person name="Xiao L."/>
            <person name="Anderson O.D."/>
            <person name="Ouyang S."/>
            <person name="Liang Y."/>
            <person name="Zimin A.V."/>
            <person name="Pertea G."/>
            <person name="Qi P."/>
            <person name="Bennetzen J.L."/>
            <person name="Dai X."/>
            <person name="Dawson M.W."/>
            <person name="Muller H.G."/>
            <person name="Kugler K."/>
            <person name="Rivarola-Duarte L."/>
            <person name="Spannagl M."/>
            <person name="Mayer K.F.X."/>
            <person name="Lu F.H."/>
            <person name="Bevan M.W."/>
            <person name="Leroy P."/>
            <person name="Li P."/>
            <person name="You F.M."/>
            <person name="Sun Q."/>
            <person name="Liu Z."/>
            <person name="Lyons E."/>
            <person name="Wicker T."/>
            <person name="Salzberg S.L."/>
            <person name="Devos K.M."/>
            <person name="Dvorak J."/>
        </authorList>
    </citation>
    <scope>NUCLEOTIDE SEQUENCE [LARGE SCALE GENOMIC DNA]</scope>
    <source>
        <strain evidence="4">cv. AL8/78</strain>
    </source>
</reference>
<dbReference type="InterPro" id="IPR001789">
    <property type="entry name" value="Sig_transdc_resp-reg_receiver"/>
</dbReference>
<reference evidence="5" key="2">
    <citation type="journal article" date="2017" name="Nat. Plants">
        <title>The Aegilops tauschii genome reveals multiple impacts of transposons.</title>
        <authorList>
            <person name="Zhao G."/>
            <person name="Zou C."/>
            <person name="Li K."/>
            <person name="Wang K."/>
            <person name="Li T."/>
            <person name="Gao L."/>
            <person name="Zhang X."/>
            <person name="Wang H."/>
            <person name="Yang Z."/>
            <person name="Liu X."/>
            <person name="Jiang W."/>
            <person name="Mao L."/>
            <person name="Kong X."/>
            <person name="Jiao Y."/>
            <person name="Jia J."/>
        </authorList>
    </citation>
    <scope>NUCLEOTIDE SEQUENCE [LARGE SCALE GENOMIC DNA]</scope>
    <source>
        <strain evidence="5">cv. AL8/78</strain>
    </source>
</reference>
<dbReference type="PROSITE" id="PS50110">
    <property type="entry name" value="RESPONSE_REGULATORY"/>
    <property type="match status" value="1"/>
</dbReference>
<dbReference type="EnsemblPlants" id="AET4Gv20242400.7">
    <property type="protein sequence ID" value="AET4Gv20242400.7"/>
    <property type="gene ID" value="AET4Gv20242400"/>
</dbReference>
<dbReference type="SUPFAM" id="SSF52172">
    <property type="entry name" value="CheY-like"/>
    <property type="match status" value="1"/>
</dbReference>
<dbReference type="Gramene" id="AET4Gv20242400.7">
    <property type="protein sequence ID" value="AET4Gv20242400.7"/>
    <property type="gene ID" value="AET4Gv20242400"/>
</dbReference>
<evidence type="ECO:0000313" key="4">
    <source>
        <dbReference type="EnsemblPlants" id="AET4Gv20242400.7"/>
    </source>
</evidence>
<accession>A0A453HN57</accession>
<name>A0A453HN57_AEGTS</name>
<dbReference type="PANTHER" id="PTHR43874">
    <property type="entry name" value="TWO-COMPONENT RESPONSE REGULATOR"/>
    <property type="match status" value="1"/>
</dbReference>
<dbReference type="Proteomes" id="UP000015105">
    <property type="component" value="Chromosome 4D"/>
</dbReference>
<keyword evidence="1" id="KW-0902">Two-component regulatory system</keyword>
<evidence type="ECO:0000259" key="3">
    <source>
        <dbReference type="PROSITE" id="PS50110"/>
    </source>
</evidence>
<evidence type="ECO:0000256" key="2">
    <source>
        <dbReference type="PROSITE-ProRule" id="PRU00169"/>
    </source>
</evidence>
<dbReference type="PANTHER" id="PTHR43874:SF117">
    <property type="entry name" value="TWO-COMPONENT RESPONSE REGULATOR-LIKE APRR3"/>
    <property type="match status" value="1"/>
</dbReference>
<organism evidence="4 5">
    <name type="scientific">Aegilops tauschii subsp. strangulata</name>
    <name type="common">Goatgrass</name>
    <dbReference type="NCBI Taxonomy" id="200361"/>
    <lineage>
        <taxon>Eukaryota</taxon>
        <taxon>Viridiplantae</taxon>
        <taxon>Streptophyta</taxon>
        <taxon>Embryophyta</taxon>
        <taxon>Tracheophyta</taxon>
        <taxon>Spermatophyta</taxon>
        <taxon>Magnoliopsida</taxon>
        <taxon>Liliopsida</taxon>
        <taxon>Poales</taxon>
        <taxon>Poaceae</taxon>
        <taxon>BOP clade</taxon>
        <taxon>Pooideae</taxon>
        <taxon>Triticodae</taxon>
        <taxon>Triticeae</taxon>
        <taxon>Triticinae</taxon>
        <taxon>Aegilops</taxon>
    </lineage>
</organism>
<sequence>VIRWDEILPRRSLRVLLVEHDDSTRQVVTALLRKCGYRVAAVADGMKAWEVMRGRAYAFDLVLTEVNMPTLSGIDLLSRIVAADECKNIPVISKTPVSD</sequence>
<comment type="caution">
    <text evidence="2">Lacks conserved residue(s) required for the propagation of feature annotation.</text>
</comment>
<evidence type="ECO:0000313" key="5">
    <source>
        <dbReference type="Proteomes" id="UP000015105"/>
    </source>
</evidence>
<reference evidence="4" key="5">
    <citation type="journal article" date="2021" name="G3 (Bethesda)">
        <title>Aegilops tauschii genome assembly Aet v5.0 features greater sequence contiguity and improved annotation.</title>
        <authorList>
            <person name="Wang L."/>
            <person name="Zhu T."/>
            <person name="Rodriguez J.C."/>
            <person name="Deal K.R."/>
            <person name="Dubcovsky J."/>
            <person name="McGuire P.E."/>
            <person name="Lux T."/>
            <person name="Spannagl M."/>
            <person name="Mayer K.F.X."/>
            <person name="Baldrich P."/>
            <person name="Meyers B.C."/>
            <person name="Huo N."/>
            <person name="Gu Y.Q."/>
            <person name="Zhou H."/>
            <person name="Devos K.M."/>
            <person name="Bennetzen J.L."/>
            <person name="Unver T."/>
            <person name="Budak H."/>
            <person name="Gulick P.J."/>
            <person name="Galiba G."/>
            <person name="Kalapos B."/>
            <person name="Nelson D.R."/>
            <person name="Li P."/>
            <person name="You F.M."/>
            <person name="Luo M.C."/>
            <person name="Dvorak J."/>
        </authorList>
    </citation>
    <scope>NUCLEOTIDE SEQUENCE [LARGE SCALE GENOMIC DNA]</scope>
    <source>
        <strain evidence="4">cv. AL8/78</strain>
    </source>
</reference>